<reference evidence="2" key="2">
    <citation type="journal article" date="2015" name="Data Brief">
        <title>Shoot transcriptome of the giant reed, Arundo donax.</title>
        <authorList>
            <person name="Barrero R.A."/>
            <person name="Guerrero F.D."/>
            <person name="Moolhuijzen P."/>
            <person name="Goolsby J.A."/>
            <person name="Tidwell J."/>
            <person name="Bellgard S.E."/>
            <person name="Bellgard M.I."/>
        </authorList>
    </citation>
    <scope>NUCLEOTIDE SEQUENCE</scope>
    <source>
        <tissue evidence="2">Shoot tissue taken approximately 20 cm above the soil surface</tissue>
    </source>
</reference>
<evidence type="ECO:0000313" key="2">
    <source>
        <dbReference type="EMBL" id="JAE00045.1"/>
    </source>
</evidence>
<dbReference type="AlphaFoldDB" id="A0A0A9EH34"/>
<feature type="compositionally biased region" description="Basic residues" evidence="1">
    <location>
        <begin position="1"/>
        <end position="11"/>
    </location>
</feature>
<dbReference type="EMBL" id="GBRH01197851">
    <property type="protein sequence ID" value="JAE00045.1"/>
    <property type="molecule type" value="Transcribed_RNA"/>
</dbReference>
<accession>A0A0A9EH34</accession>
<name>A0A0A9EH34_ARUDO</name>
<reference evidence="2" key="1">
    <citation type="submission" date="2014-09" db="EMBL/GenBank/DDBJ databases">
        <authorList>
            <person name="Magalhaes I.L.F."/>
            <person name="Oliveira U."/>
            <person name="Santos F.R."/>
            <person name="Vidigal T.H.D.A."/>
            <person name="Brescovit A.D."/>
            <person name="Santos A.J."/>
        </authorList>
    </citation>
    <scope>NUCLEOTIDE SEQUENCE</scope>
    <source>
        <tissue evidence="2">Shoot tissue taken approximately 20 cm above the soil surface</tissue>
    </source>
</reference>
<proteinExistence type="predicted"/>
<feature type="region of interest" description="Disordered" evidence="1">
    <location>
        <begin position="1"/>
        <end position="24"/>
    </location>
</feature>
<protein>
    <submittedName>
        <fullName evidence="2">Uncharacterized protein</fullName>
    </submittedName>
</protein>
<feature type="compositionally biased region" description="Low complexity" evidence="1">
    <location>
        <begin position="12"/>
        <end position="24"/>
    </location>
</feature>
<evidence type="ECO:0000256" key="1">
    <source>
        <dbReference type="SAM" id="MobiDB-lite"/>
    </source>
</evidence>
<sequence length="24" mass="2742">MCQKIYHHKTRAAASRPATARTRS</sequence>
<organism evidence="2">
    <name type="scientific">Arundo donax</name>
    <name type="common">Giant reed</name>
    <name type="synonym">Donax arundinaceus</name>
    <dbReference type="NCBI Taxonomy" id="35708"/>
    <lineage>
        <taxon>Eukaryota</taxon>
        <taxon>Viridiplantae</taxon>
        <taxon>Streptophyta</taxon>
        <taxon>Embryophyta</taxon>
        <taxon>Tracheophyta</taxon>
        <taxon>Spermatophyta</taxon>
        <taxon>Magnoliopsida</taxon>
        <taxon>Liliopsida</taxon>
        <taxon>Poales</taxon>
        <taxon>Poaceae</taxon>
        <taxon>PACMAD clade</taxon>
        <taxon>Arundinoideae</taxon>
        <taxon>Arundineae</taxon>
        <taxon>Arundo</taxon>
    </lineage>
</organism>